<organism evidence="4 6">
    <name type="scientific">Kiritimatiella glycovorans</name>
    <dbReference type="NCBI Taxonomy" id="1307763"/>
    <lineage>
        <taxon>Bacteria</taxon>
        <taxon>Pseudomonadati</taxon>
        <taxon>Kiritimatiellota</taxon>
        <taxon>Kiritimatiellia</taxon>
        <taxon>Kiritimatiellales</taxon>
        <taxon>Kiritimatiellaceae</taxon>
        <taxon>Kiritimatiella</taxon>
    </lineage>
</organism>
<dbReference type="PANTHER" id="PTHR33498:SF1">
    <property type="entry name" value="TRANSPOSASE FOR INSERTION SEQUENCE ELEMENT IS1557"/>
    <property type="match status" value="1"/>
</dbReference>
<reference evidence="4 6" key="2">
    <citation type="journal article" date="2016" name="ISME J.">
        <title>Characterization of the first cultured representative of Verrucomicrobia subdivision 5 indicates the proposal of a novel phylum.</title>
        <authorList>
            <person name="Spring S."/>
            <person name="Bunk B."/>
            <person name="Sproer C."/>
            <person name="Schumann P."/>
            <person name="Rohde M."/>
            <person name="Tindall B.J."/>
            <person name="Klenk H.P."/>
        </authorList>
    </citation>
    <scope>NUCLEOTIDE SEQUENCE [LARGE SCALE GENOMIC DNA]</scope>
    <source>
        <strain evidence="4 6">L21-Fru-AB</strain>
    </source>
</reference>
<evidence type="ECO:0000313" key="6">
    <source>
        <dbReference type="Proteomes" id="UP000035268"/>
    </source>
</evidence>
<evidence type="ECO:0000259" key="2">
    <source>
        <dbReference type="Pfam" id="PF13542"/>
    </source>
</evidence>
<dbReference type="PANTHER" id="PTHR33498">
    <property type="entry name" value="TRANSPOSASE FOR INSERTION SEQUENCE ELEMENT IS1557"/>
    <property type="match status" value="1"/>
</dbReference>
<dbReference type="STRING" id="1307763.L21SP4_00686"/>
<dbReference type="RefSeq" id="WP_052881331.1">
    <property type="nucleotide sequence ID" value="NZ_CP010904.1"/>
</dbReference>
<evidence type="ECO:0000313" key="3">
    <source>
        <dbReference type="EMBL" id="AKJ63955.1"/>
    </source>
</evidence>
<dbReference type="EMBL" id="CP010904">
    <property type="protein sequence ID" value="AKJ65202.1"/>
    <property type="molecule type" value="Genomic_DNA"/>
</dbReference>
<dbReference type="InterPro" id="IPR032877">
    <property type="entry name" value="Transposase_HTH"/>
</dbReference>
<sequence length="412" mass="48270">MSQKSLFTDLLGIQGWGVVAGGIRIEEDGSVTVRIDRRSVGYSCGQCGEGLLFTYDTQPPRRIRDFPIWGRQCYLEVEFVRVDCPRCGVVIEGLDWVERYARQTVRYEKYVAGLCDLLPVSDVAALEGLSKDAVYRMDKKWLQRRDAKREERTVRYLGIDEISLRKGHRYATVFYDLERKEVIGLVKTRKERAVGGFFRCFGRKRCKAVEAVCMDLWQPFLNSVRRHCKNAVVVFDKFHVYKYLSDAIEAVRRHEQSICSDEEGKLIKGTRWLWLRASRNLKRKHKQTLEQIMAINRQLQKAYLLKEDFEAFYACSTREEAEAFLKGWIKRCKQSRLEPFIKLAKRLVRWSHGIFSYFEYRITNGVAEGINNKIKVLKRRSYGFHDEHYFFLKILNATGALPSFEQLSDPQF</sequence>
<feature type="domain" description="Transposase IS204/IS1001/IS1096/IS1165 helix-turn-helix" evidence="2">
    <location>
        <begin position="94"/>
        <end position="141"/>
    </location>
</feature>
<feature type="domain" description="Transposase IS204/IS1001/IS1096/IS1165 DDE" evidence="1">
    <location>
        <begin position="157"/>
        <end position="394"/>
    </location>
</feature>
<proteinExistence type="predicted"/>
<accession>A0A0G3EBX3</accession>
<keyword evidence="6" id="KW-1185">Reference proteome</keyword>
<dbReference type="Proteomes" id="UP000035268">
    <property type="component" value="Chromosome"/>
</dbReference>
<name>A0A0G3EBX3_9BACT</name>
<protein>
    <submittedName>
        <fullName evidence="4">Transposase</fullName>
    </submittedName>
</protein>
<reference evidence="6" key="1">
    <citation type="submission" date="2015-02" db="EMBL/GenBank/DDBJ databases">
        <title>Description and complete genome sequence of the first cultured representative of the subdivision 5 of the Verrucomicrobia phylum.</title>
        <authorList>
            <person name="Spring S."/>
            <person name="Bunk B."/>
            <person name="Sproer C."/>
            <person name="Klenk H.-P."/>
        </authorList>
    </citation>
    <scope>NUCLEOTIDE SEQUENCE [LARGE SCALE GENOMIC DNA]</scope>
    <source>
        <strain evidence="6">L21-Fru-AB</strain>
    </source>
</reference>
<dbReference type="KEGG" id="vbl:L21SP4_00692"/>
<dbReference type="InterPro" id="IPR047951">
    <property type="entry name" value="Transpos_ISL3"/>
</dbReference>
<evidence type="ECO:0000313" key="5">
    <source>
        <dbReference type="EMBL" id="AKJ65202.1"/>
    </source>
</evidence>
<dbReference type="KEGG" id="vbl:L21SP4_01967"/>
<dbReference type="InterPro" id="IPR002560">
    <property type="entry name" value="Transposase_DDE"/>
</dbReference>
<dbReference type="EMBL" id="CP010904">
    <property type="protein sequence ID" value="AKJ63955.1"/>
    <property type="molecule type" value="Genomic_DNA"/>
</dbReference>
<dbReference type="OrthoDB" id="9795682at2"/>
<dbReference type="Pfam" id="PF13542">
    <property type="entry name" value="HTH_Tnp_ISL3"/>
    <property type="match status" value="1"/>
</dbReference>
<dbReference type="NCBIfam" id="NF033550">
    <property type="entry name" value="transpos_ISL3"/>
    <property type="match status" value="1"/>
</dbReference>
<evidence type="ECO:0000313" key="4">
    <source>
        <dbReference type="EMBL" id="AKJ63961.1"/>
    </source>
</evidence>
<dbReference type="Pfam" id="PF01610">
    <property type="entry name" value="DDE_Tnp_ISL3"/>
    <property type="match status" value="1"/>
</dbReference>
<dbReference type="AlphaFoldDB" id="A0A0G3EBX3"/>
<gene>
    <name evidence="3" type="ORF">L21SP4_00686</name>
    <name evidence="4" type="ORF">L21SP4_00692</name>
    <name evidence="5" type="ORF">L21SP4_01967</name>
</gene>
<evidence type="ECO:0000259" key="1">
    <source>
        <dbReference type="Pfam" id="PF01610"/>
    </source>
</evidence>
<dbReference type="EMBL" id="CP010904">
    <property type="protein sequence ID" value="AKJ63961.1"/>
    <property type="molecule type" value="Genomic_DNA"/>
</dbReference>
<dbReference type="KEGG" id="vbl:L21SP4_00686"/>